<organism evidence="1">
    <name type="scientific">bioreactor metagenome</name>
    <dbReference type="NCBI Taxonomy" id="1076179"/>
    <lineage>
        <taxon>unclassified sequences</taxon>
        <taxon>metagenomes</taxon>
        <taxon>ecological metagenomes</taxon>
    </lineage>
</organism>
<dbReference type="AlphaFoldDB" id="A0A645E8V7"/>
<sequence>MSIDLEKRVNQATPVLENEEAFFILASGETLEVAIQRALKEAVPFIMKLKNLSWAQAYMYASVACDLSISQVVNPLKTVKVKICK</sequence>
<name>A0A645E8V7_9ZZZZ</name>
<dbReference type="EMBL" id="VSSQ01043395">
    <property type="protein sequence ID" value="MPM97072.1"/>
    <property type="molecule type" value="Genomic_DNA"/>
</dbReference>
<reference evidence="1" key="1">
    <citation type="submission" date="2019-08" db="EMBL/GenBank/DDBJ databases">
        <authorList>
            <person name="Kucharzyk K."/>
            <person name="Murdoch R.W."/>
            <person name="Higgins S."/>
            <person name="Loffler F."/>
        </authorList>
    </citation>
    <scope>NUCLEOTIDE SEQUENCE</scope>
</reference>
<comment type="caution">
    <text evidence="1">The sequence shown here is derived from an EMBL/GenBank/DDBJ whole genome shotgun (WGS) entry which is preliminary data.</text>
</comment>
<dbReference type="Gene3D" id="3.10.28.20">
    <property type="entry name" value="Acetamidase/Formamidase-like domains"/>
    <property type="match status" value="1"/>
</dbReference>
<gene>
    <name evidence="1" type="ORF">SDC9_144245</name>
</gene>
<accession>A0A645E8V7</accession>
<dbReference type="SUPFAM" id="SSF141130">
    <property type="entry name" value="Acetamidase/Formamidase-like"/>
    <property type="match status" value="1"/>
</dbReference>
<proteinExistence type="predicted"/>
<protein>
    <submittedName>
        <fullName evidence="1">Uncharacterized protein</fullName>
    </submittedName>
</protein>
<evidence type="ECO:0000313" key="1">
    <source>
        <dbReference type="EMBL" id="MPM97072.1"/>
    </source>
</evidence>